<sequence length="148" mass="16121">MTAAEVVFRSGHRCFTIITYAANAVVGWIEGVVLYYAPCAGANARQVVGLHIECSPSNGAIALLQLCYGFTVRVAVDLGDAASRRLLRDALRCARLDHLPCEVMGIVINRADEVLRSEWRERVLLPEQVVVACANAFVSYELGRILSG</sequence>
<dbReference type="GO" id="GO:0003676">
    <property type="term" value="F:nucleic acid binding"/>
    <property type="evidence" value="ECO:0007669"/>
    <property type="project" value="InterPro"/>
</dbReference>
<name>A0A199V7E2_ANACO</name>
<proteinExistence type="predicted"/>
<gene>
    <name evidence="1" type="ORF">ACMD2_24886</name>
</gene>
<dbReference type="SUPFAM" id="SSF53098">
    <property type="entry name" value="Ribonuclease H-like"/>
    <property type="match status" value="1"/>
</dbReference>
<evidence type="ECO:0000313" key="2">
    <source>
        <dbReference type="Proteomes" id="UP000092600"/>
    </source>
</evidence>
<dbReference type="Proteomes" id="UP000092600">
    <property type="component" value="Unassembled WGS sequence"/>
</dbReference>
<dbReference type="EMBL" id="LSRQ01002920">
    <property type="protein sequence ID" value="OAY72933.1"/>
    <property type="molecule type" value="Genomic_DNA"/>
</dbReference>
<comment type="caution">
    <text evidence="1">The sequence shown here is derived from an EMBL/GenBank/DDBJ whole genome shotgun (WGS) entry which is preliminary data.</text>
</comment>
<dbReference type="AlphaFoldDB" id="A0A199V7E2"/>
<dbReference type="InterPro" id="IPR036397">
    <property type="entry name" value="RNaseH_sf"/>
</dbReference>
<evidence type="ECO:0000313" key="1">
    <source>
        <dbReference type="EMBL" id="OAY72933.1"/>
    </source>
</evidence>
<dbReference type="Gene3D" id="3.30.420.10">
    <property type="entry name" value="Ribonuclease H-like superfamily/Ribonuclease H"/>
    <property type="match status" value="1"/>
</dbReference>
<protein>
    <submittedName>
        <fullName evidence="1">Uncharacterized protein</fullName>
    </submittedName>
</protein>
<organism evidence="1 2">
    <name type="scientific">Ananas comosus</name>
    <name type="common">Pineapple</name>
    <name type="synonym">Ananas ananas</name>
    <dbReference type="NCBI Taxonomy" id="4615"/>
    <lineage>
        <taxon>Eukaryota</taxon>
        <taxon>Viridiplantae</taxon>
        <taxon>Streptophyta</taxon>
        <taxon>Embryophyta</taxon>
        <taxon>Tracheophyta</taxon>
        <taxon>Spermatophyta</taxon>
        <taxon>Magnoliopsida</taxon>
        <taxon>Liliopsida</taxon>
        <taxon>Poales</taxon>
        <taxon>Bromeliaceae</taxon>
        <taxon>Bromelioideae</taxon>
        <taxon>Ananas</taxon>
    </lineage>
</organism>
<accession>A0A199V7E2</accession>
<dbReference type="InterPro" id="IPR012337">
    <property type="entry name" value="RNaseH-like_sf"/>
</dbReference>
<reference evidence="1 2" key="1">
    <citation type="journal article" date="2016" name="DNA Res.">
        <title>The draft genome of MD-2 pineapple using hybrid error correction of long reads.</title>
        <authorList>
            <person name="Redwan R.M."/>
            <person name="Saidin A."/>
            <person name="Kumar S.V."/>
        </authorList>
    </citation>
    <scope>NUCLEOTIDE SEQUENCE [LARGE SCALE GENOMIC DNA]</scope>
    <source>
        <strain evidence="2">cv. MD2</strain>
        <tissue evidence="1">Leaf</tissue>
    </source>
</reference>